<evidence type="ECO:0000256" key="1">
    <source>
        <dbReference type="ARBA" id="ARBA00006987"/>
    </source>
</evidence>
<feature type="chain" id="PRO_5002640526" evidence="2">
    <location>
        <begin position="28"/>
        <end position="329"/>
    </location>
</feature>
<accession>A1WMD5</accession>
<dbReference type="InterPro" id="IPR005064">
    <property type="entry name" value="BUG"/>
</dbReference>
<dbReference type="Pfam" id="PF03401">
    <property type="entry name" value="TctC"/>
    <property type="match status" value="1"/>
</dbReference>
<dbReference type="AlphaFoldDB" id="A1WMD5"/>
<dbReference type="PANTHER" id="PTHR42928:SF5">
    <property type="entry name" value="BLR1237 PROTEIN"/>
    <property type="match status" value="1"/>
</dbReference>
<dbReference type="OrthoDB" id="8678477at2"/>
<evidence type="ECO:0000313" key="4">
    <source>
        <dbReference type="Proteomes" id="UP000000374"/>
    </source>
</evidence>
<comment type="similarity">
    <text evidence="1">Belongs to the UPF0065 (bug) family.</text>
</comment>
<dbReference type="EMBL" id="CP000542">
    <property type="protein sequence ID" value="ABM58792.1"/>
    <property type="molecule type" value="Genomic_DNA"/>
</dbReference>
<protein>
    <submittedName>
        <fullName evidence="3">Uncharacterized protein UPF0065</fullName>
    </submittedName>
</protein>
<evidence type="ECO:0000313" key="3">
    <source>
        <dbReference type="EMBL" id="ABM58792.1"/>
    </source>
</evidence>
<dbReference type="eggNOG" id="COG3181">
    <property type="taxonomic scope" value="Bacteria"/>
</dbReference>
<evidence type="ECO:0000256" key="2">
    <source>
        <dbReference type="SAM" id="SignalP"/>
    </source>
</evidence>
<reference evidence="4" key="1">
    <citation type="submission" date="2006-12" db="EMBL/GenBank/DDBJ databases">
        <title>Complete sequence of chromosome 1 of Verminephrobacter eiseniae EF01-2.</title>
        <authorList>
            <person name="Copeland A."/>
            <person name="Lucas S."/>
            <person name="Lapidus A."/>
            <person name="Barry K."/>
            <person name="Detter J.C."/>
            <person name="Glavina del Rio T."/>
            <person name="Dalin E."/>
            <person name="Tice H."/>
            <person name="Pitluck S."/>
            <person name="Chertkov O."/>
            <person name="Brettin T."/>
            <person name="Bruce D."/>
            <person name="Han C."/>
            <person name="Tapia R."/>
            <person name="Gilna P."/>
            <person name="Schmutz J."/>
            <person name="Larimer F."/>
            <person name="Land M."/>
            <person name="Hauser L."/>
            <person name="Kyrpides N."/>
            <person name="Kim E."/>
            <person name="Stahl D."/>
            <person name="Richardson P."/>
        </authorList>
    </citation>
    <scope>NUCLEOTIDE SEQUENCE [LARGE SCALE GENOMIC DNA]</scope>
    <source>
        <strain evidence="4">EF01-2</strain>
    </source>
</reference>
<organism evidence="3 4">
    <name type="scientific">Verminephrobacter eiseniae (strain EF01-2)</name>
    <dbReference type="NCBI Taxonomy" id="391735"/>
    <lineage>
        <taxon>Bacteria</taxon>
        <taxon>Pseudomonadati</taxon>
        <taxon>Pseudomonadota</taxon>
        <taxon>Betaproteobacteria</taxon>
        <taxon>Burkholderiales</taxon>
        <taxon>Comamonadaceae</taxon>
        <taxon>Verminephrobacter</taxon>
    </lineage>
</organism>
<dbReference type="HOGENOM" id="CLU_045683_0_1_4"/>
<name>A1WMD5_VEREI</name>
<dbReference type="PIRSF" id="PIRSF017082">
    <property type="entry name" value="YflP"/>
    <property type="match status" value="1"/>
</dbReference>
<dbReference type="PANTHER" id="PTHR42928">
    <property type="entry name" value="TRICARBOXYLATE-BINDING PROTEIN"/>
    <property type="match status" value="1"/>
</dbReference>
<keyword evidence="2" id="KW-0732">Signal</keyword>
<dbReference type="InterPro" id="IPR042100">
    <property type="entry name" value="Bug_dom1"/>
</dbReference>
<feature type="signal peptide" evidence="2">
    <location>
        <begin position="1"/>
        <end position="27"/>
    </location>
</feature>
<dbReference type="Proteomes" id="UP000000374">
    <property type="component" value="Chromosome"/>
</dbReference>
<dbReference type="CDD" id="cd07012">
    <property type="entry name" value="PBP2_Bug_TTT"/>
    <property type="match status" value="1"/>
</dbReference>
<dbReference type="Gene3D" id="3.40.190.10">
    <property type="entry name" value="Periplasmic binding protein-like II"/>
    <property type="match status" value="1"/>
</dbReference>
<dbReference type="KEGG" id="vei:Veis_3059"/>
<gene>
    <name evidence="3" type="ordered locus">Veis_3059</name>
</gene>
<dbReference type="Gene3D" id="3.40.190.150">
    <property type="entry name" value="Bordetella uptake gene, domain 1"/>
    <property type="match status" value="1"/>
</dbReference>
<dbReference type="RefSeq" id="WP_011810787.1">
    <property type="nucleotide sequence ID" value="NC_008786.1"/>
</dbReference>
<dbReference type="GeneID" id="76461525"/>
<keyword evidence="4" id="KW-1185">Reference proteome</keyword>
<sequence length="329" mass="34445">MNRRHWLGATLCAVGTAASLVPVTALAEGGAWPNRPIRLIVPFPAGGSTDMVARHLAQGLSERLGTSVIVDNRAGAAGNIGTDAVAKAAPDGYTIGLVTSGPMVNNKFLYKSMPFDPDKDLAPIALVCEIPTVFVSNPEHLPARDLQEFIAMARAEPSAFTVATPGNGTIGHLALAELSLTSGVRLQDVPYRGDTPALMDLLGGVVQVISAPVSTFIPGILAGKLRGLAVTAQARLPGLPDVPTAREQGLDLTAKVWFAVVGPAGMPALAVQQLNEQINGLLDSAPSQSKLQQYGAVVASGSPEWLRQRIHADGQKWQQVIRAAQVKLD</sequence>
<dbReference type="STRING" id="391735.Veis_3059"/>
<proteinExistence type="inferred from homology"/>
<dbReference type="SUPFAM" id="SSF53850">
    <property type="entry name" value="Periplasmic binding protein-like II"/>
    <property type="match status" value="1"/>
</dbReference>